<keyword evidence="4" id="KW-1185">Reference proteome</keyword>
<dbReference type="EMBL" id="JAVYII010000001">
    <property type="protein sequence ID" value="MDT9591589.1"/>
    <property type="molecule type" value="Genomic_DNA"/>
</dbReference>
<comment type="caution">
    <text evidence="3">The sequence shown here is derived from an EMBL/GenBank/DDBJ whole genome shotgun (WGS) entry which is preliminary data.</text>
</comment>
<protein>
    <submittedName>
        <fullName evidence="3">Helix-turn-helix domain-containing protein</fullName>
    </submittedName>
</protein>
<dbReference type="InterPro" id="IPR041657">
    <property type="entry name" value="HTH_17"/>
</dbReference>
<dbReference type="Proteomes" id="UP001268542">
    <property type="component" value="Unassembled WGS sequence"/>
</dbReference>
<evidence type="ECO:0000256" key="1">
    <source>
        <dbReference type="SAM" id="MobiDB-lite"/>
    </source>
</evidence>
<dbReference type="Pfam" id="PF12728">
    <property type="entry name" value="HTH_17"/>
    <property type="match status" value="1"/>
</dbReference>
<feature type="region of interest" description="Disordered" evidence="1">
    <location>
        <begin position="190"/>
        <end position="220"/>
    </location>
</feature>
<evidence type="ECO:0000313" key="3">
    <source>
        <dbReference type="EMBL" id="MDT9591589.1"/>
    </source>
</evidence>
<reference evidence="3 4" key="1">
    <citation type="submission" date="2023-08" db="EMBL/GenBank/DDBJ databases">
        <title>Nocardioides seae sp. nov., a bacterium isolated from a soil.</title>
        <authorList>
            <person name="Wang X."/>
        </authorList>
    </citation>
    <scope>NUCLEOTIDE SEQUENCE [LARGE SCALE GENOMIC DNA]</scope>
    <source>
        <strain evidence="3 4">YZH12</strain>
    </source>
</reference>
<proteinExistence type="predicted"/>
<feature type="domain" description="Helix-turn-helix" evidence="2">
    <location>
        <begin position="85"/>
        <end position="130"/>
    </location>
</feature>
<organism evidence="3 4">
    <name type="scientific">Nocardioides imazamoxiresistens</name>
    <dbReference type="NCBI Taxonomy" id="3231893"/>
    <lineage>
        <taxon>Bacteria</taxon>
        <taxon>Bacillati</taxon>
        <taxon>Actinomycetota</taxon>
        <taxon>Actinomycetes</taxon>
        <taxon>Propionibacteriales</taxon>
        <taxon>Nocardioidaceae</taxon>
        <taxon>Nocardioides</taxon>
    </lineage>
</organism>
<accession>A0ABU3PQT8</accession>
<name>A0ABU3PQT8_9ACTN</name>
<evidence type="ECO:0000313" key="4">
    <source>
        <dbReference type="Proteomes" id="UP001268542"/>
    </source>
</evidence>
<dbReference type="RefSeq" id="WP_315730551.1">
    <property type="nucleotide sequence ID" value="NZ_JAVYII010000001.1"/>
</dbReference>
<sequence>MSTIDWHSRQPGTLLLSRPRRGARPTLQEDSVQQFAQWWRQHTDARRQRRQLQQQRAATLAERRAAARTRGAISTSVPADTPPGLTTAEAAAALSVEPGRIAQMIRSGHLRASKVNQRWWIDPESLNDHAHARDQWLTLTGAAQHLNCTTSRIRQAADQGLIRRRPSHQALPSYHRSDVEALRPVVEAEATARERERAARDRGRKRHAAYHSPPDDRRTWITPTQAAGYLRLSPSRVHQLIDEQRLPSTRLPNGRVWLQEPHVLQRLSARSFAEIAAAADRRTAMCSPRRRD</sequence>
<evidence type="ECO:0000259" key="2">
    <source>
        <dbReference type="Pfam" id="PF12728"/>
    </source>
</evidence>
<feature type="compositionally biased region" description="Basic and acidic residues" evidence="1">
    <location>
        <begin position="190"/>
        <end position="201"/>
    </location>
</feature>
<gene>
    <name evidence="3" type="ORF">RDV89_00825</name>
</gene>